<gene>
    <name evidence="1" type="ORF">CTOB1V02_LOCUS12631</name>
</gene>
<dbReference type="SUPFAM" id="SSF49599">
    <property type="entry name" value="TRAF domain-like"/>
    <property type="match status" value="1"/>
</dbReference>
<reference evidence="1" key="1">
    <citation type="submission" date="2020-11" db="EMBL/GenBank/DDBJ databases">
        <authorList>
            <person name="Tran Van P."/>
        </authorList>
    </citation>
    <scope>NUCLEOTIDE SEQUENCE</scope>
</reference>
<name>A0A7R8ZS04_9CRUS</name>
<dbReference type="InterPro" id="IPR008974">
    <property type="entry name" value="TRAF-like"/>
</dbReference>
<evidence type="ECO:0000313" key="1">
    <source>
        <dbReference type="EMBL" id="CAD7234815.1"/>
    </source>
</evidence>
<dbReference type="CDD" id="cd00121">
    <property type="entry name" value="MATH"/>
    <property type="match status" value="1"/>
</dbReference>
<dbReference type="Pfam" id="PF00917">
    <property type="entry name" value="MATH"/>
    <property type="match status" value="1"/>
</dbReference>
<protein>
    <submittedName>
        <fullName evidence="1">Uncharacterized protein</fullName>
    </submittedName>
</protein>
<sequence length="311" mass="35674">MFEQRRCFNDEEEARRLQEEELRRLQEELNQEEEERERQAKARIITSEEVLRFRVTKEDLEDSNWRSPSQEALNGRLQFHVREAKGVLFLCSAMTDIRRGQEYEVKFVSTVEAIKCVPTFTRRHHERFDATRHTSASVLLMRVDLEKVKRTYGNHDPFHFEVKSISLCPVEWRPPSEERSLVIRSAFTSVGGMEVGDKENSAPFFWRGWKAQVMGTRGPESLGVFISLLRDLDQPSLSCRVKWTVTLQAHGEAVSKTATGAFSSEASGWGWTAFLPWEDVVDPSRGWLTDGRLSVTASIEILDSVGSCAVM</sequence>
<accession>A0A7R8ZS04</accession>
<dbReference type="PROSITE" id="PS50144">
    <property type="entry name" value="MATH"/>
    <property type="match status" value="1"/>
</dbReference>
<dbReference type="EMBL" id="OB669975">
    <property type="protein sequence ID" value="CAD7234815.1"/>
    <property type="molecule type" value="Genomic_DNA"/>
</dbReference>
<dbReference type="OrthoDB" id="289038at2759"/>
<proteinExistence type="predicted"/>
<organism evidence="1">
    <name type="scientific">Cyprideis torosa</name>
    <dbReference type="NCBI Taxonomy" id="163714"/>
    <lineage>
        <taxon>Eukaryota</taxon>
        <taxon>Metazoa</taxon>
        <taxon>Ecdysozoa</taxon>
        <taxon>Arthropoda</taxon>
        <taxon>Crustacea</taxon>
        <taxon>Oligostraca</taxon>
        <taxon>Ostracoda</taxon>
        <taxon>Podocopa</taxon>
        <taxon>Podocopida</taxon>
        <taxon>Cytherocopina</taxon>
        <taxon>Cytheroidea</taxon>
        <taxon>Cytherideidae</taxon>
        <taxon>Cyprideis</taxon>
    </lineage>
</organism>
<dbReference type="Gene3D" id="2.60.210.10">
    <property type="entry name" value="Apoptosis, Tumor Necrosis Factor Receptor Associated Protein 2, Chain A"/>
    <property type="match status" value="1"/>
</dbReference>
<dbReference type="InterPro" id="IPR002083">
    <property type="entry name" value="MATH/TRAF_dom"/>
</dbReference>
<dbReference type="AlphaFoldDB" id="A0A7R8ZS04"/>